<keyword evidence="4 6" id="KW-1133">Transmembrane helix</keyword>
<accession>A0ABR9BML6</accession>
<evidence type="ECO:0000256" key="4">
    <source>
        <dbReference type="ARBA" id="ARBA00022989"/>
    </source>
</evidence>
<dbReference type="PANTHER" id="PTHR35007">
    <property type="entry name" value="INTEGRAL MEMBRANE PROTEIN-RELATED"/>
    <property type="match status" value="1"/>
</dbReference>
<dbReference type="InterPro" id="IPR018076">
    <property type="entry name" value="T2SS_GspF_dom"/>
</dbReference>
<gene>
    <name evidence="8" type="ORF">IFO68_12330</name>
</gene>
<evidence type="ECO:0000313" key="8">
    <source>
        <dbReference type="EMBL" id="MBD8513458.1"/>
    </source>
</evidence>
<evidence type="ECO:0000313" key="9">
    <source>
        <dbReference type="Proteomes" id="UP000649768"/>
    </source>
</evidence>
<name>A0ABR9BML6_9GAMM</name>
<keyword evidence="2" id="KW-1003">Cell membrane</keyword>
<feature type="transmembrane region" description="Helical" evidence="6">
    <location>
        <begin position="273"/>
        <end position="298"/>
    </location>
</feature>
<evidence type="ECO:0000256" key="1">
    <source>
        <dbReference type="ARBA" id="ARBA00004651"/>
    </source>
</evidence>
<dbReference type="Proteomes" id="UP000649768">
    <property type="component" value="Unassembled WGS sequence"/>
</dbReference>
<sequence length="306" mass="34196">MLSITVLLSLLVVSVWLMILGLWWQAYRQRECWQQQAQRYSQFRAPAQQETRTLPEWYLTMATVLGGKRVQFWQRAVPAAVVAITLLLTVNGMTWFVALSLSLSVTALGVWVVYHQLQQQALDAFRDQLPEVIDGMIRAVRVGAPMADTFAVIAEQYGEAEDQRAVVSRLFGQMHDELRVGQPLTDVLAKASARMPVAEFRFLTVVLSLQQETGGRLSEVLNQLGDTLRGRKELQASVASITSESRSSAKVLAALPVLIVLVLFSAGREHFDYLMMTVQGQMVVGYVIGSILFGLMLIRRLTQIKA</sequence>
<reference evidence="8 9" key="1">
    <citation type="submission" date="2020-09" db="EMBL/GenBank/DDBJ databases">
        <title>Photobacterium sp. CAU 1568 isolated from sand of Sido Beach.</title>
        <authorList>
            <person name="Kim W."/>
        </authorList>
    </citation>
    <scope>NUCLEOTIDE SEQUENCE [LARGE SCALE GENOMIC DNA]</scope>
    <source>
        <strain evidence="8 9">CAU 1568</strain>
    </source>
</reference>
<keyword evidence="9" id="KW-1185">Reference proteome</keyword>
<keyword evidence="5 6" id="KW-0472">Membrane</keyword>
<dbReference type="InterPro" id="IPR042094">
    <property type="entry name" value="T2SS_GspF_sf"/>
</dbReference>
<feature type="transmembrane region" description="Helical" evidence="6">
    <location>
        <begin position="6"/>
        <end position="24"/>
    </location>
</feature>
<dbReference type="Gene3D" id="1.20.81.30">
    <property type="entry name" value="Type II secretion system (T2SS), domain F"/>
    <property type="match status" value="1"/>
</dbReference>
<evidence type="ECO:0000259" key="7">
    <source>
        <dbReference type="Pfam" id="PF00482"/>
    </source>
</evidence>
<evidence type="ECO:0000256" key="3">
    <source>
        <dbReference type="ARBA" id="ARBA00022692"/>
    </source>
</evidence>
<feature type="transmembrane region" description="Helical" evidence="6">
    <location>
        <begin position="72"/>
        <end position="89"/>
    </location>
</feature>
<evidence type="ECO:0000256" key="2">
    <source>
        <dbReference type="ARBA" id="ARBA00022475"/>
    </source>
</evidence>
<dbReference type="RefSeq" id="WP_192016150.1">
    <property type="nucleotide sequence ID" value="NZ_JACYTP010000007.1"/>
</dbReference>
<dbReference type="Pfam" id="PF00482">
    <property type="entry name" value="T2SSF"/>
    <property type="match status" value="1"/>
</dbReference>
<comment type="subcellular location">
    <subcellularLocation>
        <location evidence="1">Cell membrane</location>
        <topology evidence="1">Multi-pass membrane protein</topology>
    </subcellularLocation>
</comment>
<dbReference type="PANTHER" id="PTHR35007:SF1">
    <property type="entry name" value="PILUS ASSEMBLY PROTEIN"/>
    <property type="match status" value="1"/>
</dbReference>
<proteinExistence type="predicted"/>
<evidence type="ECO:0000256" key="5">
    <source>
        <dbReference type="ARBA" id="ARBA00023136"/>
    </source>
</evidence>
<feature type="domain" description="Type II secretion system protein GspF" evidence="7">
    <location>
        <begin position="164"/>
        <end position="263"/>
    </location>
</feature>
<feature type="transmembrane region" description="Helical" evidence="6">
    <location>
        <begin position="251"/>
        <end position="267"/>
    </location>
</feature>
<dbReference type="EMBL" id="JACYTP010000007">
    <property type="protein sequence ID" value="MBD8513458.1"/>
    <property type="molecule type" value="Genomic_DNA"/>
</dbReference>
<organism evidence="8 9">
    <name type="scientific">Photobacterium arenosum</name>
    <dbReference type="NCBI Taxonomy" id="2774143"/>
    <lineage>
        <taxon>Bacteria</taxon>
        <taxon>Pseudomonadati</taxon>
        <taxon>Pseudomonadota</taxon>
        <taxon>Gammaproteobacteria</taxon>
        <taxon>Vibrionales</taxon>
        <taxon>Vibrionaceae</taxon>
        <taxon>Photobacterium</taxon>
    </lineage>
</organism>
<comment type="caution">
    <text evidence="8">The sequence shown here is derived from an EMBL/GenBank/DDBJ whole genome shotgun (WGS) entry which is preliminary data.</text>
</comment>
<feature type="transmembrane region" description="Helical" evidence="6">
    <location>
        <begin position="95"/>
        <end position="114"/>
    </location>
</feature>
<protein>
    <submittedName>
        <fullName evidence="8">Type II secretion system F family protein</fullName>
    </submittedName>
</protein>
<evidence type="ECO:0000256" key="6">
    <source>
        <dbReference type="SAM" id="Phobius"/>
    </source>
</evidence>
<keyword evidence="3 6" id="KW-0812">Transmembrane</keyword>